<dbReference type="InterPro" id="IPR021352">
    <property type="entry name" value="DUF2971"/>
</dbReference>
<evidence type="ECO:0000313" key="2">
    <source>
        <dbReference type="Proteomes" id="UP000254785"/>
    </source>
</evidence>
<proteinExistence type="predicted"/>
<dbReference type="EMBL" id="UGDC01000003">
    <property type="protein sequence ID" value="STJ80588.1"/>
    <property type="molecule type" value="Genomic_DNA"/>
</dbReference>
<protein>
    <submittedName>
        <fullName evidence="1">Protein of uncharacterized function (DUF2971)</fullName>
    </submittedName>
</protein>
<evidence type="ECO:0000313" key="1">
    <source>
        <dbReference type="EMBL" id="STJ80588.1"/>
    </source>
</evidence>
<name>A0A376Y9K6_ECOLX</name>
<dbReference type="Proteomes" id="UP000254785">
    <property type="component" value="Unassembled WGS sequence"/>
</dbReference>
<dbReference type="RefSeq" id="WP_001556605.1">
    <property type="nucleotide sequence ID" value="NZ_UGAV01000006.1"/>
</dbReference>
<sequence>MRSPNRMHERSTFYKYMSLNTAKIVLDSCSLRWSSPVLFNDPFDVPREVMPGINEINIGKALARKLIAELITPREDIQNLNPRIRTMLSDFQKSFPLGIPAGLIERFQEMVNIPPVGIGAPAAIQEMKDVWRGMLNNRRILCLSESPIITPMWNHYADKYKGIVIEFDCVDFLDSAWLIAKPMKYTDKMPLTHTAEGMAELLFMPDNKSIEYINNEIIFIKTEEWAYEREWRISTYARPNSTGQYSDLKFHPFELKSVILGPLFDASEFDEVASLVKMYPRAKLFKSSFGNDRKISIVPLP</sequence>
<dbReference type="AlphaFoldDB" id="A0A376Y9K6"/>
<gene>
    <name evidence="1" type="ORF">NCTC9117_03216</name>
</gene>
<dbReference type="Pfam" id="PF11185">
    <property type="entry name" value="DUF2971"/>
    <property type="match status" value="1"/>
</dbReference>
<reference evidence="1 2" key="1">
    <citation type="submission" date="2018-06" db="EMBL/GenBank/DDBJ databases">
        <authorList>
            <consortium name="Pathogen Informatics"/>
            <person name="Doyle S."/>
        </authorList>
    </citation>
    <scope>NUCLEOTIDE SEQUENCE [LARGE SCALE GENOMIC DNA]</scope>
    <source>
        <strain evidence="1 2">NCTC9117</strain>
    </source>
</reference>
<organism evidence="1 2">
    <name type="scientific">Escherichia coli</name>
    <dbReference type="NCBI Taxonomy" id="562"/>
    <lineage>
        <taxon>Bacteria</taxon>
        <taxon>Pseudomonadati</taxon>
        <taxon>Pseudomonadota</taxon>
        <taxon>Gammaproteobacteria</taxon>
        <taxon>Enterobacterales</taxon>
        <taxon>Enterobacteriaceae</taxon>
        <taxon>Escherichia</taxon>
    </lineage>
</organism>
<accession>A0A376Y9K6</accession>